<dbReference type="EMBL" id="CP000626">
    <property type="protein sequence ID" value="ABQ18952.1"/>
    <property type="molecule type" value="Genomic_DNA"/>
</dbReference>
<dbReference type="AlphaFoldDB" id="A0A0H3AGA6"/>
<proteinExistence type="predicted"/>
<evidence type="ECO:0000313" key="2">
    <source>
        <dbReference type="Proteomes" id="UP000000249"/>
    </source>
</evidence>
<protein>
    <submittedName>
        <fullName evidence="1">Uncharacterized protein</fullName>
    </submittedName>
</protein>
<dbReference type="PATRIC" id="fig|345073.21.peg.3609"/>
<accession>A0A0H3AGA6</accession>
<dbReference type="Proteomes" id="UP000000249">
    <property type="component" value="Chromosome 2"/>
</dbReference>
<gene>
    <name evidence="1" type="ordered locus">VC0395_0381</name>
</gene>
<dbReference type="KEGG" id="vcr:VC395_A0880"/>
<dbReference type="OrthoDB" id="5916568at2"/>
<dbReference type="RefSeq" id="WP_000702730.1">
    <property type="nucleotide sequence ID" value="NC_009456.1"/>
</dbReference>
<evidence type="ECO:0000313" key="1">
    <source>
        <dbReference type="EMBL" id="ABQ18952.1"/>
    </source>
</evidence>
<dbReference type="eggNOG" id="ENOG50335P8">
    <property type="taxonomic scope" value="Bacteria"/>
</dbReference>
<name>A0A0H3AGA6_VIBC3</name>
<organism evidence="1 2">
    <name type="scientific">Vibrio cholerae serotype O1 (strain ATCC 39541 / Classical Ogawa 395 / O395)</name>
    <dbReference type="NCBI Taxonomy" id="345073"/>
    <lineage>
        <taxon>Bacteria</taxon>
        <taxon>Pseudomonadati</taxon>
        <taxon>Pseudomonadota</taxon>
        <taxon>Gammaproteobacteria</taxon>
        <taxon>Vibrionales</taxon>
        <taxon>Vibrionaceae</taxon>
        <taxon>Vibrio</taxon>
    </lineage>
</organism>
<reference evidence="1 2" key="1">
    <citation type="submission" date="2007-03" db="EMBL/GenBank/DDBJ databases">
        <authorList>
            <person name="Heidelberg J."/>
        </authorList>
    </citation>
    <scope>NUCLEOTIDE SEQUENCE [LARGE SCALE GENOMIC DNA]</scope>
    <source>
        <strain evidence="2">ATCC 39541 / Classical Ogawa 395 / O395</strain>
    </source>
</reference>
<sequence>MKIRTSLSLTAYVSVLLFSLSAWPVFALPSEAMIQRYNQAAQGDEKLVEPLYADLEKLVAQEGATALSLVYLGSTRTLMGRDAFLPWKKMRYSEEGLATIEKGLSLLSSQVTQSSEHTASSEEIRNGLPVQMLAMAVAAATYTAMPDMFNHFERGYDLYLNLLSDPQFQAQPFAATAWIYRLAIVAALRAEDEAQARLWLEAMQQADAQHPDTQQAQALLSQG</sequence>
<dbReference type="KEGG" id="vco:VC0395_0381"/>